<dbReference type="EMBL" id="LCUC01000236">
    <property type="protein sequence ID" value="KKY33673.1"/>
    <property type="molecule type" value="Genomic_DNA"/>
</dbReference>
<keyword evidence="7" id="KW-0560">Oxidoreductase</keyword>
<evidence type="ECO:0000313" key="8">
    <source>
        <dbReference type="EMBL" id="KKY33673.1"/>
    </source>
</evidence>
<dbReference type="PRINTS" id="PR00463">
    <property type="entry name" value="EP450I"/>
</dbReference>
<sequence>MQLGTPGFDVMTGKILKHLTARYQGTDRDYHDPEEPDFLDHFIEAKNADPEDVDDAQVVSWLMINVMAGADTTALALKTAFYYCLRDERIWQRLREGLLAAGAQEATPVPYDIAHSVPYLEAVVREALRILPVISMPLERYVPKGGHRLSDGSFLPGGSTVGVNPYLIARNKDIYGDDVEEFRPERWLRDEGAGETREQFEARLASMNSVDLTFGGGRRVCLGKNLGLFQVCKVLATLVTSYEIQLVDPKGKWKIINSWFPRQEGGLDVRITKRQSA</sequence>
<dbReference type="PRINTS" id="PR00385">
    <property type="entry name" value="P450"/>
</dbReference>
<reference evidence="8 9" key="2">
    <citation type="submission" date="2015-05" db="EMBL/GenBank/DDBJ databases">
        <authorList>
            <person name="Morales-Cruz A."/>
            <person name="Amrine K.C."/>
            <person name="Cantu D."/>
        </authorList>
    </citation>
    <scope>NUCLEOTIDE SEQUENCE [LARGE SCALE GENOMIC DNA]</scope>
    <source>
        <strain evidence="8">DA912</strain>
    </source>
</reference>
<dbReference type="InterPro" id="IPR036396">
    <property type="entry name" value="Cyt_P450_sf"/>
</dbReference>
<evidence type="ECO:0000256" key="7">
    <source>
        <dbReference type="RuleBase" id="RU000461"/>
    </source>
</evidence>
<dbReference type="GO" id="GO:0032259">
    <property type="term" value="P:methylation"/>
    <property type="evidence" value="ECO:0007669"/>
    <property type="project" value="UniProtKB-KW"/>
</dbReference>
<name>A0A0G2HEY0_9PEZI</name>
<feature type="binding site" description="axial binding residue" evidence="6">
    <location>
        <position position="221"/>
    </location>
    <ligand>
        <name>heme</name>
        <dbReference type="ChEBI" id="CHEBI:30413"/>
    </ligand>
    <ligandPart>
        <name>Fe</name>
        <dbReference type="ChEBI" id="CHEBI:18248"/>
    </ligandPart>
</feature>
<keyword evidence="9" id="KW-1185">Reference proteome</keyword>
<keyword evidence="4 6" id="KW-0479">Metal-binding</keyword>
<accession>A0A0G2HEY0</accession>
<gene>
    <name evidence="8" type="ORF">UCDDA912_g06383</name>
</gene>
<dbReference type="InterPro" id="IPR017972">
    <property type="entry name" value="Cyt_P450_CS"/>
</dbReference>
<dbReference type="Gene3D" id="1.10.630.10">
    <property type="entry name" value="Cytochrome P450"/>
    <property type="match status" value="1"/>
</dbReference>
<evidence type="ECO:0000256" key="5">
    <source>
        <dbReference type="ARBA" id="ARBA00023004"/>
    </source>
</evidence>
<protein>
    <submittedName>
        <fullName evidence="8">Putative pisatin demethylase</fullName>
    </submittedName>
</protein>
<evidence type="ECO:0000256" key="3">
    <source>
        <dbReference type="ARBA" id="ARBA00022617"/>
    </source>
</evidence>
<dbReference type="OrthoDB" id="3934656at2759"/>
<dbReference type="GO" id="GO:0005506">
    <property type="term" value="F:iron ion binding"/>
    <property type="evidence" value="ECO:0007669"/>
    <property type="project" value="InterPro"/>
</dbReference>
<comment type="cofactor">
    <cofactor evidence="1 6">
        <name>heme</name>
        <dbReference type="ChEBI" id="CHEBI:30413"/>
    </cofactor>
</comment>
<keyword evidence="3 6" id="KW-0349">Heme</keyword>
<organism evidence="8 9">
    <name type="scientific">Diaporthe ampelina</name>
    <dbReference type="NCBI Taxonomy" id="1214573"/>
    <lineage>
        <taxon>Eukaryota</taxon>
        <taxon>Fungi</taxon>
        <taxon>Dikarya</taxon>
        <taxon>Ascomycota</taxon>
        <taxon>Pezizomycotina</taxon>
        <taxon>Sordariomycetes</taxon>
        <taxon>Sordariomycetidae</taxon>
        <taxon>Diaporthales</taxon>
        <taxon>Diaporthaceae</taxon>
        <taxon>Diaporthe</taxon>
    </lineage>
</organism>
<dbReference type="AlphaFoldDB" id="A0A0G2HEY0"/>
<dbReference type="SUPFAM" id="SSF48264">
    <property type="entry name" value="Cytochrome P450"/>
    <property type="match status" value="1"/>
</dbReference>
<keyword evidence="8" id="KW-0808">Transferase</keyword>
<dbReference type="Proteomes" id="UP000034680">
    <property type="component" value="Unassembled WGS sequence"/>
</dbReference>
<dbReference type="PANTHER" id="PTHR24305:SF232">
    <property type="entry name" value="P450, PUTATIVE (EUROFUNG)-RELATED"/>
    <property type="match status" value="1"/>
</dbReference>
<keyword evidence="7" id="KW-0503">Monooxygenase</keyword>
<dbReference type="PANTHER" id="PTHR24305">
    <property type="entry name" value="CYTOCHROME P450"/>
    <property type="match status" value="1"/>
</dbReference>
<dbReference type="GO" id="GO:0016705">
    <property type="term" value="F:oxidoreductase activity, acting on paired donors, with incorporation or reduction of molecular oxygen"/>
    <property type="evidence" value="ECO:0007669"/>
    <property type="project" value="InterPro"/>
</dbReference>
<dbReference type="InterPro" id="IPR001128">
    <property type="entry name" value="Cyt_P450"/>
</dbReference>
<dbReference type="Pfam" id="PF00067">
    <property type="entry name" value="p450"/>
    <property type="match status" value="1"/>
</dbReference>
<proteinExistence type="inferred from homology"/>
<evidence type="ECO:0000313" key="9">
    <source>
        <dbReference type="Proteomes" id="UP000034680"/>
    </source>
</evidence>
<evidence type="ECO:0000256" key="1">
    <source>
        <dbReference type="ARBA" id="ARBA00001971"/>
    </source>
</evidence>
<evidence type="ECO:0000256" key="6">
    <source>
        <dbReference type="PIRSR" id="PIRSR602401-1"/>
    </source>
</evidence>
<reference evidence="8 9" key="1">
    <citation type="submission" date="2015-05" db="EMBL/GenBank/DDBJ databases">
        <title>Distinctive expansion of gene families associated with plant cell wall degradation and secondary metabolism in the genomes of grapevine trunk pathogens.</title>
        <authorList>
            <person name="Lawrence D.P."/>
            <person name="Travadon R."/>
            <person name="Rolshausen P.E."/>
            <person name="Baumgartner K."/>
        </authorList>
    </citation>
    <scope>NUCLEOTIDE SEQUENCE [LARGE SCALE GENOMIC DNA]</scope>
    <source>
        <strain evidence="8">DA912</strain>
    </source>
</reference>
<dbReference type="GO" id="GO:0008168">
    <property type="term" value="F:methyltransferase activity"/>
    <property type="evidence" value="ECO:0007669"/>
    <property type="project" value="UniProtKB-KW"/>
</dbReference>
<comment type="caution">
    <text evidence="8">The sequence shown here is derived from an EMBL/GenBank/DDBJ whole genome shotgun (WGS) entry which is preliminary data.</text>
</comment>
<evidence type="ECO:0000256" key="4">
    <source>
        <dbReference type="ARBA" id="ARBA00022723"/>
    </source>
</evidence>
<comment type="similarity">
    <text evidence="2 7">Belongs to the cytochrome P450 family.</text>
</comment>
<dbReference type="GO" id="GO:0004497">
    <property type="term" value="F:monooxygenase activity"/>
    <property type="evidence" value="ECO:0007669"/>
    <property type="project" value="UniProtKB-KW"/>
</dbReference>
<keyword evidence="8" id="KW-0489">Methyltransferase</keyword>
<keyword evidence="5 6" id="KW-0408">Iron</keyword>
<dbReference type="PROSITE" id="PS00086">
    <property type="entry name" value="CYTOCHROME_P450"/>
    <property type="match status" value="1"/>
</dbReference>
<dbReference type="GO" id="GO:0020037">
    <property type="term" value="F:heme binding"/>
    <property type="evidence" value="ECO:0007669"/>
    <property type="project" value="InterPro"/>
</dbReference>
<dbReference type="InterPro" id="IPR050121">
    <property type="entry name" value="Cytochrome_P450_monoxygenase"/>
</dbReference>
<evidence type="ECO:0000256" key="2">
    <source>
        <dbReference type="ARBA" id="ARBA00010617"/>
    </source>
</evidence>
<dbReference type="STRING" id="1214573.A0A0G2HEY0"/>
<dbReference type="InterPro" id="IPR002401">
    <property type="entry name" value="Cyt_P450_E_grp-I"/>
</dbReference>